<keyword evidence="2 7" id="KW-0698">rRNA processing</keyword>
<evidence type="ECO:0000256" key="4">
    <source>
        <dbReference type="ARBA" id="ARBA00022694"/>
    </source>
</evidence>
<feature type="domain" description="Exoribonuclease phosphorolytic" evidence="9">
    <location>
        <begin position="172"/>
        <end position="238"/>
    </location>
</feature>
<dbReference type="InterPro" id="IPR002381">
    <property type="entry name" value="RNase_PH_bac-type"/>
</dbReference>
<protein>
    <recommendedName>
        <fullName evidence="7">Ribonuclease PH</fullName>
        <shortName evidence="7">RNase PH</shortName>
        <ecNumber evidence="7">2.7.7.56</ecNumber>
    </recommendedName>
    <alternativeName>
        <fullName evidence="7">tRNA nucleotidyltransferase</fullName>
    </alternativeName>
</protein>
<dbReference type="InterPro" id="IPR036345">
    <property type="entry name" value="ExoRNase_PH_dom2_sf"/>
</dbReference>
<evidence type="ECO:0000256" key="1">
    <source>
        <dbReference type="ARBA" id="ARBA00006678"/>
    </source>
</evidence>
<sequence>MEIKDMISSTTVIRPDGRQSDELRPVRITRAFTDVPEGSVLIECGNTRVMCTATFTQGVPRWRKDSGLGWVTAEYAMLPRATTERTDRESVRGKVGGRTHEISRLIGRCLRGVVDMKALGENQIQLDCDVLQADGGTRTASITGAYVAMVDALRWAQKNRRIRSAKRVIKDSVSAVSVGIIDGRPMLDLPYLEDSRAMTDMNVAMTGSGEFIEIQGTAEHRPFSRDELNVLLDLATKGNRELQAAQRAALEELDAE</sequence>
<keyword evidence="4 7" id="KW-0819">tRNA processing</keyword>
<evidence type="ECO:0000259" key="9">
    <source>
        <dbReference type="Pfam" id="PF03725"/>
    </source>
</evidence>
<evidence type="ECO:0000256" key="2">
    <source>
        <dbReference type="ARBA" id="ARBA00022552"/>
    </source>
</evidence>
<dbReference type="GO" id="GO:0009022">
    <property type="term" value="F:tRNA nucleotidyltransferase activity"/>
    <property type="evidence" value="ECO:0007669"/>
    <property type="project" value="UniProtKB-UniRule"/>
</dbReference>
<proteinExistence type="inferred from homology"/>
<dbReference type="GO" id="GO:0000175">
    <property type="term" value="F:3'-5'-RNA exonuclease activity"/>
    <property type="evidence" value="ECO:0007669"/>
    <property type="project" value="UniProtKB-UniRule"/>
</dbReference>
<dbReference type="InterPro" id="IPR020568">
    <property type="entry name" value="Ribosomal_Su5_D2-typ_SF"/>
</dbReference>
<keyword evidence="6" id="KW-0694">RNA-binding</keyword>
<keyword evidence="5 7" id="KW-0548">Nucleotidyltransferase</keyword>
<feature type="binding site" evidence="7">
    <location>
        <begin position="136"/>
        <end position="138"/>
    </location>
    <ligand>
        <name>phosphate</name>
        <dbReference type="ChEBI" id="CHEBI:43474"/>
        <note>substrate</note>
    </ligand>
</feature>
<evidence type="ECO:0000259" key="8">
    <source>
        <dbReference type="Pfam" id="PF01138"/>
    </source>
</evidence>
<dbReference type="SUPFAM" id="SSF55666">
    <property type="entry name" value="Ribonuclease PH domain 2-like"/>
    <property type="match status" value="1"/>
</dbReference>
<name>A0A2N5IY11_9BIFI</name>
<dbReference type="Pfam" id="PF01138">
    <property type="entry name" value="RNase_PH"/>
    <property type="match status" value="1"/>
</dbReference>
<dbReference type="InterPro" id="IPR050080">
    <property type="entry name" value="RNase_PH"/>
</dbReference>
<feature type="domain" description="Exoribonuclease phosphorolytic" evidence="8">
    <location>
        <begin position="22"/>
        <end position="152"/>
    </location>
</feature>
<dbReference type="NCBIfam" id="TIGR01966">
    <property type="entry name" value="RNasePH"/>
    <property type="match status" value="1"/>
</dbReference>
<organism evidence="10 11">
    <name type="scientific">Bifidobacterium anseris</name>
    <dbReference type="NCBI Taxonomy" id="2020963"/>
    <lineage>
        <taxon>Bacteria</taxon>
        <taxon>Bacillati</taxon>
        <taxon>Actinomycetota</taxon>
        <taxon>Actinomycetes</taxon>
        <taxon>Bifidobacteriales</taxon>
        <taxon>Bifidobacteriaceae</taxon>
        <taxon>Bifidobacterium</taxon>
    </lineage>
</organism>
<dbReference type="PROSITE" id="PS01277">
    <property type="entry name" value="RIBONUCLEASE_PH"/>
    <property type="match status" value="1"/>
</dbReference>
<dbReference type="EC" id="2.7.7.56" evidence="7"/>
<gene>
    <name evidence="7" type="primary">rph</name>
    <name evidence="10" type="ORF">CGZ88_1332</name>
</gene>
<evidence type="ECO:0000256" key="5">
    <source>
        <dbReference type="ARBA" id="ARBA00022695"/>
    </source>
</evidence>
<dbReference type="InterPro" id="IPR015847">
    <property type="entry name" value="ExoRNase_PH_dom2"/>
</dbReference>
<dbReference type="InterPro" id="IPR027408">
    <property type="entry name" value="PNPase/RNase_PH_dom_sf"/>
</dbReference>
<dbReference type="PANTHER" id="PTHR11953:SF0">
    <property type="entry name" value="EXOSOME COMPLEX COMPONENT RRP41"/>
    <property type="match status" value="1"/>
</dbReference>
<comment type="similarity">
    <text evidence="1 7">Belongs to the RNase PH family.</text>
</comment>
<keyword evidence="3 7" id="KW-0820">tRNA-binding</keyword>
<evidence type="ECO:0000256" key="6">
    <source>
        <dbReference type="ARBA" id="ARBA00022884"/>
    </source>
</evidence>
<comment type="function">
    <text evidence="7">Phosphorolytic 3'-5' exoribonuclease that plays an important role in tRNA 3'-end maturation. Removes nucleotide residues following the 3'-CCA terminus of tRNAs; can also add nucleotides to the ends of RNA molecules by using nucleoside diphosphates as substrates, but this may not be physiologically important. Probably plays a role in initiation of 16S rRNA degradation (leading to ribosome degradation) during starvation.</text>
</comment>
<dbReference type="GO" id="GO:0008033">
    <property type="term" value="P:tRNA processing"/>
    <property type="evidence" value="ECO:0007669"/>
    <property type="project" value="UniProtKB-UniRule"/>
</dbReference>
<keyword evidence="11" id="KW-1185">Reference proteome</keyword>
<feature type="binding site" evidence="7">
    <location>
        <position position="98"/>
    </location>
    <ligand>
        <name>phosphate</name>
        <dbReference type="ChEBI" id="CHEBI:43474"/>
        <note>substrate</note>
    </ligand>
</feature>
<dbReference type="InterPro" id="IPR001247">
    <property type="entry name" value="ExoRNase_PH_dom1"/>
</dbReference>
<dbReference type="CDD" id="cd11362">
    <property type="entry name" value="RNase_PH_bact"/>
    <property type="match status" value="1"/>
</dbReference>
<reference evidence="10 11" key="1">
    <citation type="submission" date="2017-07" db="EMBL/GenBank/DDBJ databases">
        <title>Bifidobacterium novel species.</title>
        <authorList>
            <person name="Lugli G.A."/>
            <person name="Milani C."/>
            <person name="Duranti S."/>
            <person name="Mangifesta M."/>
        </authorList>
    </citation>
    <scope>NUCLEOTIDE SEQUENCE [LARGE SCALE GENOMIC DNA]</scope>
    <source>
        <strain evidence="11">Goo31D</strain>
    </source>
</reference>
<dbReference type="InterPro" id="IPR018336">
    <property type="entry name" value="RNase_PH_CS"/>
</dbReference>
<dbReference type="OrthoDB" id="9802265at2"/>
<evidence type="ECO:0000256" key="7">
    <source>
        <dbReference type="HAMAP-Rule" id="MF_00564"/>
    </source>
</evidence>
<dbReference type="HAMAP" id="MF_00564">
    <property type="entry name" value="RNase_PH"/>
    <property type="match status" value="1"/>
</dbReference>
<dbReference type="Gene3D" id="3.30.230.70">
    <property type="entry name" value="GHMP Kinase, N-terminal domain"/>
    <property type="match status" value="1"/>
</dbReference>
<dbReference type="Pfam" id="PF03725">
    <property type="entry name" value="RNase_PH_C"/>
    <property type="match status" value="1"/>
</dbReference>
<keyword evidence="7" id="KW-0808">Transferase</keyword>
<comment type="subunit">
    <text evidence="7">Homohexameric ring arranged as a trimer of dimers.</text>
</comment>
<dbReference type="FunFam" id="3.30.230.70:FF:000003">
    <property type="entry name" value="Ribonuclease PH"/>
    <property type="match status" value="1"/>
</dbReference>
<dbReference type="PANTHER" id="PTHR11953">
    <property type="entry name" value="EXOSOME COMPLEX COMPONENT"/>
    <property type="match status" value="1"/>
</dbReference>
<dbReference type="Proteomes" id="UP000234935">
    <property type="component" value="Unassembled WGS sequence"/>
</dbReference>
<dbReference type="GO" id="GO:0000049">
    <property type="term" value="F:tRNA binding"/>
    <property type="evidence" value="ECO:0007669"/>
    <property type="project" value="UniProtKB-UniRule"/>
</dbReference>
<dbReference type="EMBL" id="NMYC01000005">
    <property type="protein sequence ID" value="PLS26847.1"/>
    <property type="molecule type" value="Genomic_DNA"/>
</dbReference>
<accession>A0A2N5IY11</accession>
<evidence type="ECO:0000313" key="11">
    <source>
        <dbReference type="Proteomes" id="UP000234935"/>
    </source>
</evidence>
<dbReference type="AlphaFoldDB" id="A0A2N5IY11"/>
<dbReference type="GO" id="GO:0016075">
    <property type="term" value="P:rRNA catabolic process"/>
    <property type="evidence" value="ECO:0007669"/>
    <property type="project" value="UniProtKB-UniRule"/>
</dbReference>
<dbReference type="GO" id="GO:0031125">
    <property type="term" value="P:rRNA 3'-end processing"/>
    <property type="evidence" value="ECO:0007669"/>
    <property type="project" value="UniProtKB-ARBA"/>
</dbReference>
<dbReference type="RefSeq" id="WP_026644697.1">
    <property type="nucleotide sequence ID" value="NZ_NMYC01000005.1"/>
</dbReference>
<comment type="catalytic activity">
    <reaction evidence="7">
        <text>tRNA(n+1) + phosphate = tRNA(n) + a ribonucleoside 5'-diphosphate</text>
        <dbReference type="Rhea" id="RHEA:10628"/>
        <dbReference type="Rhea" id="RHEA-COMP:17343"/>
        <dbReference type="Rhea" id="RHEA-COMP:17344"/>
        <dbReference type="ChEBI" id="CHEBI:43474"/>
        <dbReference type="ChEBI" id="CHEBI:57930"/>
        <dbReference type="ChEBI" id="CHEBI:173114"/>
        <dbReference type="EC" id="2.7.7.56"/>
    </reaction>
</comment>
<dbReference type="SUPFAM" id="SSF54211">
    <property type="entry name" value="Ribosomal protein S5 domain 2-like"/>
    <property type="match status" value="1"/>
</dbReference>
<comment type="caution">
    <text evidence="10">The sequence shown here is derived from an EMBL/GenBank/DDBJ whole genome shotgun (WGS) entry which is preliminary data.</text>
</comment>
<evidence type="ECO:0000313" key="10">
    <source>
        <dbReference type="EMBL" id="PLS26847.1"/>
    </source>
</evidence>
<evidence type="ECO:0000256" key="3">
    <source>
        <dbReference type="ARBA" id="ARBA00022555"/>
    </source>
</evidence>